<evidence type="ECO:0000259" key="2">
    <source>
        <dbReference type="Pfam" id="PF12834"/>
    </source>
</evidence>
<evidence type="ECO:0000313" key="5">
    <source>
        <dbReference type="Proteomes" id="UP001139971"/>
    </source>
</evidence>
<comment type="caution">
    <text evidence="4">The sequence shown here is derived from an EMBL/GenBank/DDBJ whole genome shotgun (WGS) entry which is preliminary data.</text>
</comment>
<dbReference type="Pfam" id="PF12834">
    <property type="entry name" value="Phage_int_SAM_2"/>
    <property type="match status" value="1"/>
</dbReference>
<dbReference type="InterPro" id="IPR024456">
    <property type="entry name" value="Integrase_catalytic_putative"/>
</dbReference>
<proteinExistence type="predicted"/>
<dbReference type="InterPro" id="IPR013762">
    <property type="entry name" value="Integrase-like_cat_sf"/>
</dbReference>
<gene>
    <name evidence="4" type="ORF">OD750_025285</name>
</gene>
<dbReference type="SUPFAM" id="SSF56349">
    <property type="entry name" value="DNA breaking-rejoining enzymes"/>
    <property type="match status" value="1"/>
</dbReference>
<evidence type="ECO:0000256" key="1">
    <source>
        <dbReference type="ARBA" id="ARBA00023172"/>
    </source>
</evidence>
<feature type="domain" description="Integrase catalytic" evidence="3">
    <location>
        <begin position="119"/>
        <end position="230"/>
    </location>
</feature>
<dbReference type="AlphaFoldDB" id="A0A9X4BKL7"/>
<keyword evidence="1" id="KW-0233">DNA recombination</keyword>
<name>A0A9X4BKL7_9GAMM</name>
<dbReference type="EMBL" id="JAOVZO020000021">
    <property type="protein sequence ID" value="MDC8015853.1"/>
    <property type="molecule type" value="Genomic_DNA"/>
</dbReference>
<dbReference type="GO" id="GO:0015074">
    <property type="term" value="P:DNA integration"/>
    <property type="evidence" value="ECO:0007669"/>
    <property type="project" value="InterPro"/>
</dbReference>
<dbReference type="Proteomes" id="UP001139971">
    <property type="component" value="Unassembled WGS sequence"/>
</dbReference>
<dbReference type="InterPro" id="IPR024457">
    <property type="entry name" value="Putative_integrase_N"/>
</dbReference>
<dbReference type="InterPro" id="IPR011010">
    <property type="entry name" value="DNA_brk_join_enz"/>
</dbReference>
<evidence type="ECO:0000313" key="4">
    <source>
        <dbReference type="EMBL" id="MDC8015853.1"/>
    </source>
</evidence>
<dbReference type="GO" id="GO:0003677">
    <property type="term" value="F:DNA binding"/>
    <property type="evidence" value="ECO:0007669"/>
    <property type="project" value="InterPro"/>
</dbReference>
<accession>A0A9X4BKL7</accession>
<dbReference type="Pfam" id="PF12835">
    <property type="entry name" value="Integrase_1"/>
    <property type="match status" value="1"/>
</dbReference>
<protein>
    <submittedName>
        <fullName evidence="4">Phage integrase N-terminal domain-containing protein</fullName>
    </submittedName>
</protein>
<feature type="domain" description="Putative integrase N-terminal" evidence="2">
    <location>
        <begin position="4"/>
        <end position="85"/>
    </location>
</feature>
<keyword evidence="5" id="KW-1185">Reference proteome</keyword>
<dbReference type="RefSeq" id="WP_263543985.1">
    <property type="nucleotide sequence ID" value="NZ_JAOVZO020000021.1"/>
</dbReference>
<dbReference type="Gene3D" id="1.10.443.10">
    <property type="entry name" value="Intergrase catalytic core"/>
    <property type="match status" value="1"/>
</dbReference>
<dbReference type="GO" id="GO:0006310">
    <property type="term" value="P:DNA recombination"/>
    <property type="evidence" value="ECO:0007669"/>
    <property type="project" value="UniProtKB-KW"/>
</dbReference>
<organism evidence="4 5">
    <name type="scientific">Tahibacter soli</name>
    <dbReference type="NCBI Taxonomy" id="2983605"/>
    <lineage>
        <taxon>Bacteria</taxon>
        <taxon>Pseudomonadati</taxon>
        <taxon>Pseudomonadota</taxon>
        <taxon>Gammaproteobacteria</taxon>
        <taxon>Lysobacterales</taxon>
        <taxon>Rhodanobacteraceae</taxon>
        <taxon>Tahibacter</taxon>
    </lineage>
</organism>
<sequence>MKFELTKLCRRNRDGSKATQAGRLQMLRQVADELKALGFGRMGARSLKPKHVDALVHQWQIEGLAAGTRKNRMATLRWWAERVGKPAVIARDNAVYGIEAREFVAKGSKAIEATRDALASVEDTHIRLALRLQAAFGLRREEALKFRVVYADQGDHIRLRGSWCKGGRARTVPVRTPRQRALLAETQRVVGDGSLIPSHLRYVDQLQRFKFATSKAGISKTHGLRHHYAQWRYRNLTGWNAPAAGGPGVRQLSPEQRVVDRRARLQISAELGHGREQITTVYLGR</sequence>
<evidence type="ECO:0000259" key="3">
    <source>
        <dbReference type="Pfam" id="PF12835"/>
    </source>
</evidence>
<reference evidence="4" key="1">
    <citation type="submission" date="2023-02" db="EMBL/GenBank/DDBJ databases">
        <title>Tahibacter soli sp. nov. isolated from soil.</title>
        <authorList>
            <person name="Baek J.H."/>
            <person name="Lee J.K."/>
            <person name="Choi D.G."/>
            <person name="Jeon C.O."/>
        </authorList>
    </citation>
    <scope>NUCLEOTIDE SEQUENCE</scope>
    <source>
        <strain evidence="4">BL</strain>
    </source>
</reference>